<reference evidence="9 11" key="1">
    <citation type="submission" date="2017-01" db="EMBL/GenBank/DDBJ databases">
        <authorList>
            <person name="Varghese N."/>
            <person name="Submissions S."/>
        </authorList>
    </citation>
    <scope>NUCLEOTIDE SEQUENCE [LARGE SCALE GENOMIC DNA]</scope>
    <source>
        <strain evidence="9 11">ATCC 27950</strain>
    </source>
</reference>
<evidence type="ECO:0000256" key="4">
    <source>
        <dbReference type="ARBA" id="ARBA00022475"/>
    </source>
</evidence>
<feature type="transmembrane region" description="Helical" evidence="8">
    <location>
        <begin position="53"/>
        <end position="74"/>
    </location>
</feature>
<evidence type="ECO:0000256" key="2">
    <source>
        <dbReference type="ARBA" id="ARBA00005658"/>
    </source>
</evidence>
<dbReference type="GO" id="GO:0005886">
    <property type="term" value="C:plasma membrane"/>
    <property type="evidence" value="ECO:0007669"/>
    <property type="project" value="UniProtKB-SubCell"/>
</dbReference>
<dbReference type="Proteomes" id="UP000255231">
    <property type="component" value="Unassembled WGS sequence"/>
</dbReference>
<evidence type="ECO:0000313" key="9">
    <source>
        <dbReference type="EMBL" id="SIR00436.1"/>
    </source>
</evidence>
<evidence type="ECO:0000256" key="1">
    <source>
        <dbReference type="ARBA" id="ARBA00004651"/>
    </source>
</evidence>
<evidence type="ECO:0000313" key="10">
    <source>
        <dbReference type="EMBL" id="SUX43390.1"/>
    </source>
</evidence>
<reference evidence="10 12" key="2">
    <citation type="submission" date="2018-06" db="EMBL/GenBank/DDBJ databases">
        <authorList>
            <consortium name="Pathogen Informatics"/>
            <person name="Doyle S."/>
        </authorList>
    </citation>
    <scope>NUCLEOTIDE SEQUENCE [LARGE SCALE GENOMIC DNA]</scope>
    <source>
        <strain evidence="10 12">NCTC13560</strain>
    </source>
</reference>
<dbReference type="GeneID" id="303673422"/>
<proteinExistence type="inferred from homology"/>
<dbReference type="GO" id="GO:0022857">
    <property type="term" value="F:transmembrane transporter activity"/>
    <property type="evidence" value="ECO:0007669"/>
    <property type="project" value="InterPro"/>
</dbReference>
<organism evidence="10 12">
    <name type="scientific">Chryseobacterium indoltheticum</name>
    <dbReference type="NCBI Taxonomy" id="254"/>
    <lineage>
        <taxon>Bacteria</taxon>
        <taxon>Pseudomonadati</taxon>
        <taxon>Bacteroidota</taxon>
        <taxon>Flavobacteriia</taxon>
        <taxon>Flavobacteriales</taxon>
        <taxon>Weeksellaceae</taxon>
        <taxon>Chryseobacterium group</taxon>
        <taxon>Chryseobacterium</taxon>
    </lineage>
</organism>
<evidence type="ECO:0000313" key="11">
    <source>
        <dbReference type="Proteomes" id="UP000185725"/>
    </source>
</evidence>
<name>A0A381F9Y0_9FLAO</name>
<feature type="transmembrane region" description="Helical" evidence="8">
    <location>
        <begin position="432"/>
        <end position="451"/>
    </location>
</feature>
<dbReference type="PANTHER" id="PTHR30047">
    <property type="entry name" value="HIGH-AFFINITY CHOLINE TRANSPORT PROTEIN-RELATED"/>
    <property type="match status" value="1"/>
</dbReference>
<protein>
    <submittedName>
        <fullName evidence="9 10">Glycine betaine transporter</fullName>
    </submittedName>
</protein>
<gene>
    <name evidence="10" type="primary">betP</name>
    <name evidence="10" type="ORF">NCTC13560_01986</name>
    <name evidence="9" type="ORF">SAMN05421682_11126</name>
</gene>
<dbReference type="Proteomes" id="UP000185725">
    <property type="component" value="Unassembled WGS sequence"/>
</dbReference>
<evidence type="ECO:0000256" key="6">
    <source>
        <dbReference type="ARBA" id="ARBA00022989"/>
    </source>
</evidence>
<dbReference type="InterPro" id="IPR000060">
    <property type="entry name" value="BCCT_transptr"/>
</dbReference>
<keyword evidence="3" id="KW-0813">Transport</keyword>
<evidence type="ECO:0000256" key="5">
    <source>
        <dbReference type="ARBA" id="ARBA00022692"/>
    </source>
</evidence>
<evidence type="ECO:0000313" key="12">
    <source>
        <dbReference type="Proteomes" id="UP000255231"/>
    </source>
</evidence>
<feature type="transmembrane region" description="Helical" evidence="8">
    <location>
        <begin position="309"/>
        <end position="326"/>
    </location>
</feature>
<feature type="transmembrane region" description="Helical" evidence="8">
    <location>
        <begin position="86"/>
        <end position="109"/>
    </location>
</feature>
<dbReference type="EMBL" id="UFVS01000001">
    <property type="protein sequence ID" value="SUX43390.1"/>
    <property type="molecule type" value="Genomic_DNA"/>
</dbReference>
<feature type="transmembrane region" description="Helical" evidence="8">
    <location>
        <begin position="220"/>
        <end position="241"/>
    </location>
</feature>
<accession>A0A381F9Y0</accession>
<keyword evidence="6 8" id="KW-1133">Transmembrane helix</keyword>
<feature type="transmembrane region" description="Helical" evidence="8">
    <location>
        <begin position="14"/>
        <end position="33"/>
    </location>
</feature>
<feature type="transmembrane region" description="Helical" evidence="8">
    <location>
        <begin position="338"/>
        <end position="358"/>
    </location>
</feature>
<dbReference type="EMBL" id="FTMF01000011">
    <property type="protein sequence ID" value="SIR00436.1"/>
    <property type="molecule type" value="Genomic_DNA"/>
</dbReference>
<comment type="subcellular location">
    <subcellularLocation>
        <location evidence="1">Cell membrane</location>
        <topology evidence="1">Multi-pass membrane protein</topology>
    </subcellularLocation>
</comment>
<dbReference type="Pfam" id="PF02028">
    <property type="entry name" value="BCCT"/>
    <property type="match status" value="1"/>
</dbReference>
<sequence>MIKRTFHRLLKNKLLFYGMLFGLFFLIAGMVNSEALIHFLNAGNNSLLSVFSNYYLFVGAFIVVVSLVILFLPLGKKRLGNKKPEYSYFSWIALLYSTGMGSGLLLRAVQEPVYYLNNPPVATTNAEVLALQYTFFHWGFTPWAMYSLFGLIVAYNLYVRKVPNLLHALVPASNNNYLKNITIVFIVLITITGVIASLGLGSAQLVGGLNHTFNIELGNYTLLAMVLLIGLIATFSALTGIQKVIKYLADFDFGFSILLMLFIALFLDFAPFFSNLFTAMYQYVIHFFEMSLSIGGYVTSESFTKGWTVFYWAFWLAWVPFTGIFIARISKGRTVREFIIATILVPTFATLIWFSVFANNAFDVLSQSNTGQFDNLYTSLFVFLENYPFYQLTFIIAILLVLISIINSVDSAVFVLGMLSDNGNENPSKNHKLIWGGIITATAFGISASGTSDLLNAISNLLIIMALPFSLLYLYIICRFFITIVNENSEKQFEDKD</sequence>
<keyword evidence="5 8" id="KW-0812">Transmembrane</keyword>
<feature type="transmembrane region" description="Helical" evidence="8">
    <location>
        <begin position="389"/>
        <end position="420"/>
    </location>
</feature>
<feature type="transmembrane region" description="Helical" evidence="8">
    <location>
        <begin position="457"/>
        <end position="482"/>
    </location>
</feature>
<feature type="transmembrane region" description="Helical" evidence="8">
    <location>
        <begin position="253"/>
        <end position="273"/>
    </location>
</feature>
<evidence type="ECO:0000256" key="8">
    <source>
        <dbReference type="SAM" id="Phobius"/>
    </source>
</evidence>
<feature type="transmembrane region" description="Helical" evidence="8">
    <location>
        <begin position="180"/>
        <end position="200"/>
    </location>
</feature>
<dbReference type="RefSeq" id="WP_123890035.1">
    <property type="nucleotide sequence ID" value="NZ_CP033929.1"/>
</dbReference>
<evidence type="ECO:0000256" key="7">
    <source>
        <dbReference type="ARBA" id="ARBA00023136"/>
    </source>
</evidence>
<dbReference type="AlphaFoldDB" id="A0A381F9Y0"/>
<keyword evidence="7 8" id="KW-0472">Membrane</keyword>
<keyword evidence="11" id="KW-1185">Reference proteome</keyword>
<dbReference type="PANTHER" id="PTHR30047:SF7">
    <property type="entry name" value="HIGH-AFFINITY CHOLINE TRANSPORT PROTEIN"/>
    <property type="match status" value="1"/>
</dbReference>
<feature type="transmembrane region" description="Helical" evidence="8">
    <location>
        <begin position="140"/>
        <end position="159"/>
    </location>
</feature>
<keyword evidence="4" id="KW-1003">Cell membrane</keyword>
<evidence type="ECO:0000256" key="3">
    <source>
        <dbReference type="ARBA" id="ARBA00022448"/>
    </source>
</evidence>
<comment type="similarity">
    <text evidence="2">Belongs to the BCCT transporter (TC 2.A.15) family.</text>
</comment>